<sequence>MVVAMGKKGRDGRLFQSEGSLSKVMTDEECRKFLSNRFPGRKDQVDDLLCILGEPTDIFPPVLVYGSPATGKTSIVREVLSLLGRPHAYVSCRSCHSPRLIFESVLNQILGHVRSRENNYSSARKCDKLTDFVTHMVGACKDSGKLSEKTIYLVFDNVELIRDWAASGTIMSSLLKLSDLTRLPNLGLIFVSSAGPDSFQLATASREPVPVFFRDYSNEELYQILTMRQPNSELYSFFLKSSLAPFSRASRKLTELAEGLHPLFLKYCEPLLSGKVVLNDQGKRELYKYVKGYIQPALGQSFSISEPEKSRPPSTDQELKSLCSSRPVGAKSGIGFQLSLCSKYLLLAAYIASRNPSTLDDSLFGSGDGVKAKRRRRSSVSSMDKEEALTQEKHLKGPSLCSLERLLAIFQCIAADSHLVSEKSEDFQSSCAEASERRMRDVTSNVLIELVSLSSVNLVIRSSSSPLEGLPKFRANVDGDFIHKVARSINFPLDKYLLHG</sequence>
<dbReference type="SUPFAM" id="SSF52540">
    <property type="entry name" value="P-loop containing nucleoside triphosphate hydrolases"/>
    <property type="match status" value="1"/>
</dbReference>
<accession>A0ABD3H1F8</accession>
<evidence type="ECO:0008006" key="8">
    <source>
        <dbReference type="Google" id="ProtNLM"/>
    </source>
</evidence>
<evidence type="ECO:0000259" key="5">
    <source>
        <dbReference type="Pfam" id="PF14630"/>
    </source>
</evidence>
<evidence type="ECO:0000256" key="2">
    <source>
        <dbReference type="ARBA" id="ARBA00022741"/>
    </source>
</evidence>
<dbReference type="PANTHER" id="PTHR12705">
    <property type="entry name" value="ORIGIN RECOGNITION COMPLEX SUBUNIT 5"/>
    <property type="match status" value="1"/>
</dbReference>
<keyword evidence="3" id="KW-0067">ATP-binding</keyword>
<dbReference type="Gene3D" id="3.40.50.300">
    <property type="entry name" value="P-loop containing nucleotide triphosphate hydrolases"/>
    <property type="match status" value="1"/>
</dbReference>
<dbReference type="Proteomes" id="UP001633002">
    <property type="component" value="Unassembled WGS sequence"/>
</dbReference>
<evidence type="ECO:0000259" key="4">
    <source>
        <dbReference type="Pfam" id="PF13191"/>
    </source>
</evidence>
<protein>
    <recommendedName>
        <fullName evidence="8">Orc1-like AAA ATPase domain-containing protein</fullName>
    </recommendedName>
</protein>
<organism evidence="6 7">
    <name type="scientific">Riccia sorocarpa</name>
    <dbReference type="NCBI Taxonomy" id="122646"/>
    <lineage>
        <taxon>Eukaryota</taxon>
        <taxon>Viridiplantae</taxon>
        <taxon>Streptophyta</taxon>
        <taxon>Embryophyta</taxon>
        <taxon>Marchantiophyta</taxon>
        <taxon>Marchantiopsida</taxon>
        <taxon>Marchantiidae</taxon>
        <taxon>Marchantiales</taxon>
        <taxon>Ricciaceae</taxon>
        <taxon>Riccia</taxon>
    </lineage>
</organism>
<evidence type="ECO:0000256" key="1">
    <source>
        <dbReference type="ARBA" id="ARBA00006269"/>
    </source>
</evidence>
<feature type="domain" description="Orc1-like AAA ATPase" evidence="4">
    <location>
        <begin position="37"/>
        <end position="186"/>
    </location>
</feature>
<keyword evidence="7" id="KW-1185">Reference proteome</keyword>
<dbReference type="Pfam" id="PF13191">
    <property type="entry name" value="AAA_16"/>
    <property type="match status" value="1"/>
</dbReference>
<comment type="similarity">
    <text evidence="1">Belongs to the ORC5 family.</text>
</comment>
<dbReference type="InterPro" id="IPR027417">
    <property type="entry name" value="P-loop_NTPase"/>
</dbReference>
<keyword evidence="2" id="KW-0547">Nucleotide-binding</keyword>
<evidence type="ECO:0000313" key="6">
    <source>
        <dbReference type="EMBL" id="KAL3684601.1"/>
    </source>
</evidence>
<comment type="caution">
    <text evidence="6">The sequence shown here is derived from an EMBL/GenBank/DDBJ whole genome shotgun (WGS) entry which is preliminary data.</text>
</comment>
<feature type="domain" description="Origin recognition complex subunit 5 C-terminal" evidence="5">
    <location>
        <begin position="338"/>
        <end position="497"/>
    </location>
</feature>
<dbReference type="InterPro" id="IPR041664">
    <property type="entry name" value="AAA_16"/>
</dbReference>
<name>A0ABD3H1F8_9MARC</name>
<dbReference type="AlphaFoldDB" id="A0ABD3H1F8"/>
<dbReference type="Pfam" id="PF14630">
    <property type="entry name" value="ORC5_C"/>
    <property type="match status" value="1"/>
</dbReference>
<evidence type="ECO:0000313" key="7">
    <source>
        <dbReference type="Proteomes" id="UP001633002"/>
    </source>
</evidence>
<reference evidence="6 7" key="1">
    <citation type="submission" date="2024-09" db="EMBL/GenBank/DDBJ databases">
        <title>Chromosome-scale assembly of Riccia sorocarpa.</title>
        <authorList>
            <person name="Paukszto L."/>
        </authorList>
    </citation>
    <scope>NUCLEOTIDE SEQUENCE [LARGE SCALE GENOMIC DNA]</scope>
    <source>
        <strain evidence="6">LP-2024</strain>
        <tissue evidence="6">Aerial parts of the thallus</tissue>
    </source>
</reference>
<dbReference type="InterPro" id="IPR047088">
    <property type="entry name" value="ORC5_C"/>
</dbReference>
<dbReference type="InterPro" id="IPR020796">
    <property type="entry name" value="ORC5"/>
</dbReference>
<dbReference type="PANTHER" id="PTHR12705:SF0">
    <property type="entry name" value="ORIGIN RECOGNITION COMPLEX SUBUNIT 5"/>
    <property type="match status" value="1"/>
</dbReference>
<gene>
    <name evidence="6" type="ORF">R1sor_002623</name>
</gene>
<evidence type="ECO:0000256" key="3">
    <source>
        <dbReference type="ARBA" id="ARBA00022840"/>
    </source>
</evidence>
<dbReference type="EMBL" id="JBJQOH010000006">
    <property type="protein sequence ID" value="KAL3684601.1"/>
    <property type="molecule type" value="Genomic_DNA"/>
</dbReference>
<proteinExistence type="inferred from homology"/>